<dbReference type="EMBL" id="BPFH01000004">
    <property type="protein sequence ID" value="GIT95587.1"/>
    <property type="molecule type" value="Genomic_DNA"/>
</dbReference>
<reference evidence="3 4" key="1">
    <citation type="submission" date="2021-05" db="EMBL/GenBank/DDBJ databases">
        <title>Bacteria Genome sequencing.</title>
        <authorList>
            <person name="Takabe Y."/>
            <person name="Nakajima Y."/>
            <person name="Suzuki S."/>
            <person name="Shiozaki T."/>
        </authorList>
    </citation>
    <scope>NUCLEOTIDE SEQUENCE [LARGE SCALE GENOMIC DNA]</scope>
    <source>
        <strain evidence="3 4">AI_62</strain>
    </source>
</reference>
<evidence type="ECO:0000313" key="3">
    <source>
        <dbReference type="EMBL" id="GIT95587.1"/>
    </source>
</evidence>
<name>A0ABQ4NMF3_9RHOB</name>
<keyword evidence="4" id="KW-1185">Reference proteome</keyword>
<organism evidence="3 4">
    <name type="scientific">Jannaschia pagri</name>
    <dbReference type="NCBI Taxonomy" id="2829797"/>
    <lineage>
        <taxon>Bacteria</taxon>
        <taxon>Pseudomonadati</taxon>
        <taxon>Pseudomonadota</taxon>
        <taxon>Alphaproteobacteria</taxon>
        <taxon>Rhodobacterales</taxon>
        <taxon>Roseobacteraceae</taxon>
        <taxon>Jannaschia</taxon>
    </lineage>
</organism>
<dbReference type="SMART" id="SM00287">
    <property type="entry name" value="SH3b"/>
    <property type="match status" value="2"/>
</dbReference>
<dbReference type="Pfam" id="PF08239">
    <property type="entry name" value="SH3_3"/>
    <property type="match status" value="2"/>
</dbReference>
<dbReference type="RefSeq" id="WP_220749100.1">
    <property type="nucleotide sequence ID" value="NZ_BPFH01000004.1"/>
</dbReference>
<sequence>MRRLALLAALILLPGTALAQGLVVAESDEGYLNLRAGPGTQHEVLRRLSPGDRVSVEEELGTWARVRLPSGERGWASLRYLERRAEPVGGPLFVAQTGEGYLNLRRGPGTQHDVLRRMYPGDRLDELARDGAWVRVRHVSGAEGWAYGVHLRP</sequence>
<feature type="domain" description="SH3b" evidence="2">
    <location>
        <begin position="19"/>
        <end position="85"/>
    </location>
</feature>
<dbReference type="Gene3D" id="2.30.30.40">
    <property type="entry name" value="SH3 Domains"/>
    <property type="match status" value="2"/>
</dbReference>
<feature type="chain" id="PRO_5045160662" description="SH3b domain-containing protein" evidence="1">
    <location>
        <begin position="20"/>
        <end position="153"/>
    </location>
</feature>
<evidence type="ECO:0000259" key="2">
    <source>
        <dbReference type="PROSITE" id="PS51781"/>
    </source>
</evidence>
<dbReference type="PROSITE" id="PS51781">
    <property type="entry name" value="SH3B"/>
    <property type="match status" value="1"/>
</dbReference>
<keyword evidence="1" id="KW-0732">Signal</keyword>
<dbReference type="PANTHER" id="PTHR34408:SF1">
    <property type="entry name" value="GLYCOSYL HYDROLASE FAMILY 19 DOMAIN-CONTAINING PROTEIN HI_1415"/>
    <property type="match status" value="1"/>
</dbReference>
<protein>
    <recommendedName>
        <fullName evidence="2">SH3b domain-containing protein</fullName>
    </recommendedName>
</protein>
<gene>
    <name evidence="3" type="ORF">JANAI62_22100</name>
</gene>
<evidence type="ECO:0000256" key="1">
    <source>
        <dbReference type="SAM" id="SignalP"/>
    </source>
</evidence>
<evidence type="ECO:0000313" key="4">
    <source>
        <dbReference type="Proteomes" id="UP000786693"/>
    </source>
</evidence>
<proteinExistence type="predicted"/>
<feature type="signal peptide" evidence="1">
    <location>
        <begin position="1"/>
        <end position="19"/>
    </location>
</feature>
<dbReference type="InterPro" id="IPR052354">
    <property type="entry name" value="Cell_Wall_Dynamics_Protein"/>
</dbReference>
<dbReference type="InterPro" id="IPR003646">
    <property type="entry name" value="SH3-like_bac-type"/>
</dbReference>
<dbReference type="PANTHER" id="PTHR34408">
    <property type="entry name" value="FAMILY PROTEIN, PUTATIVE-RELATED"/>
    <property type="match status" value="1"/>
</dbReference>
<comment type="caution">
    <text evidence="3">The sequence shown here is derived from an EMBL/GenBank/DDBJ whole genome shotgun (WGS) entry which is preliminary data.</text>
</comment>
<accession>A0ABQ4NMF3</accession>
<dbReference type="Proteomes" id="UP000786693">
    <property type="component" value="Unassembled WGS sequence"/>
</dbReference>